<dbReference type="EMBL" id="CP001684">
    <property type="protein sequence ID" value="ACV22413.1"/>
    <property type="molecule type" value="Genomic_DNA"/>
</dbReference>
<dbReference type="STRING" id="471855.Shel_13920"/>
<evidence type="ECO:0000313" key="2">
    <source>
        <dbReference type="EMBL" id="ACV22413.1"/>
    </source>
</evidence>
<evidence type="ECO:0000256" key="1">
    <source>
        <dbReference type="SAM" id="MobiDB-lite"/>
    </source>
</evidence>
<dbReference type="Proteomes" id="UP000002026">
    <property type="component" value="Chromosome"/>
</dbReference>
<reference evidence="2 3" key="1">
    <citation type="journal article" date="2009" name="Stand. Genomic Sci.">
        <title>Complete genome sequence of Slackia heliotrinireducens type strain (RHS 1).</title>
        <authorList>
            <person name="Pukall R."/>
            <person name="Lapidus A."/>
            <person name="Nolan M."/>
            <person name="Copeland A."/>
            <person name="Glavina Del Rio T."/>
            <person name="Lucas S."/>
            <person name="Chen F."/>
            <person name="Tice H."/>
            <person name="Cheng J.F."/>
            <person name="Chertkov O."/>
            <person name="Bruce D."/>
            <person name="Goodwin L."/>
            <person name="Kuske C."/>
            <person name="Brettin T."/>
            <person name="Detter J.C."/>
            <person name="Han C."/>
            <person name="Pitluck S."/>
            <person name="Pati A."/>
            <person name="Mavrommatis K."/>
            <person name="Ivanova N."/>
            <person name="Ovchinnikova G."/>
            <person name="Chen A."/>
            <person name="Palaniappan K."/>
            <person name="Schneider S."/>
            <person name="Rohde M."/>
            <person name="Chain P."/>
            <person name="D'haeseleer P."/>
            <person name="Goker M."/>
            <person name="Bristow J."/>
            <person name="Eisen J.A."/>
            <person name="Markowitz V."/>
            <person name="Kyrpides N.C."/>
            <person name="Klenk H.P."/>
            <person name="Hugenholtz P."/>
        </authorList>
    </citation>
    <scope>NUCLEOTIDE SEQUENCE [LARGE SCALE GENOMIC DNA]</scope>
    <source>
        <strain evidence="3">ATCC 29202 / DSM 20476 / NCTC 11029 / RHS 1</strain>
    </source>
</reference>
<dbReference type="KEGG" id="shi:Shel_13920"/>
<evidence type="ECO:0000313" key="3">
    <source>
        <dbReference type="Proteomes" id="UP000002026"/>
    </source>
</evidence>
<proteinExistence type="predicted"/>
<protein>
    <submittedName>
        <fullName evidence="2">Uncharacterized protein</fullName>
    </submittedName>
</protein>
<organism evidence="2 3">
    <name type="scientific">Slackia heliotrinireducens (strain ATCC 29202 / DSM 20476 / NCTC 11029 / RHS 1)</name>
    <name type="common">Peptococcus heliotrinreducens</name>
    <dbReference type="NCBI Taxonomy" id="471855"/>
    <lineage>
        <taxon>Bacteria</taxon>
        <taxon>Bacillati</taxon>
        <taxon>Actinomycetota</taxon>
        <taxon>Coriobacteriia</taxon>
        <taxon>Eggerthellales</taxon>
        <taxon>Eggerthellaceae</taxon>
        <taxon>Slackia</taxon>
    </lineage>
</organism>
<gene>
    <name evidence="2" type="ordered locus">Shel_13920</name>
</gene>
<feature type="region of interest" description="Disordered" evidence="1">
    <location>
        <begin position="63"/>
        <end position="87"/>
    </location>
</feature>
<dbReference type="HOGENOM" id="CLU_2481637_0_0_11"/>
<feature type="compositionally biased region" description="Polar residues" evidence="1">
    <location>
        <begin position="63"/>
        <end position="74"/>
    </location>
</feature>
<accession>C7N678</accession>
<dbReference type="AlphaFoldDB" id="C7N678"/>
<sequence>MLMLLLVNEAVSGHLPSRSATFPEIFLGIFATTEEWRSGGSQVVHYGKFLAQKGVLAERSGQTAATDTAKSQGTFPGLISDGGMYET</sequence>
<name>C7N678_SLAHD</name>
<keyword evidence="3" id="KW-1185">Reference proteome</keyword>